<dbReference type="Pfam" id="PF06179">
    <property type="entry name" value="Med22"/>
    <property type="match status" value="1"/>
</dbReference>
<evidence type="ECO:0000256" key="4">
    <source>
        <dbReference type="ARBA" id="ARBA00023163"/>
    </source>
</evidence>
<evidence type="ECO:0000256" key="3">
    <source>
        <dbReference type="ARBA" id="ARBA00023015"/>
    </source>
</evidence>
<evidence type="ECO:0000256" key="6">
    <source>
        <dbReference type="SAM" id="MobiDB-lite"/>
    </source>
</evidence>
<keyword evidence="3" id="KW-0805">Transcription regulation</keyword>
<dbReference type="PANTHER" id="PTHR40630">
    <property type="entry name" value="POSSIBLE DNA-BINDING PROTEIN"/>
    <property type="match status" value="1"/>
</dbReference>
<comment type="similarity">
    <text evidence="2">Belongs to the Mediator complex subunit 22 family.</text>
</comment>
<evidence type="ECO:0000256" key="1">
    <source>
        <dbReference type="ARBA" id="ARBA00004123"/>
    </source>
</evidence>
<evidence type="ECO:0000313" key="8">
    <source>
        <dbReference type="Proteomes" id="UP000232875"/>
    </source>
</evidence>
<proteinExistence type="inferred from homology"/>
<dbReference type="Proteomes" id="UP000232875">
    <property type="component" value="Unassembled WGS sequence"/>
</dbReference>
<dbReference type="PANTHER" id="PTHR40630:SF1">
    <property type="entry name" value="DNA-BINDING PROTEIN"/>
    <property type="match status" value="1"/>
</dbReference>
<sequence length="152" mass="16806">MQEAHPHLPDTEAHGNSAHLDALEETVNKQIDADVEILLENYKEVINLSRIGEKNQFDVGREAFQLESRADSMVRAAQSLYLLSDALKLSLLLSQSQLSDARKQEAEQLLAQTSAYQGECSRMLAEHWFPGANVRGDSPRPDAGDGAMESEV</sequence>
<name>A0A2N1JE96_9BASI</name>
<dbReference type="GO" id="GO:0003712">
    <property type="term" value="F:transcription coregulator activity"/>
    <property type="evidence" value="ECO:0007669"/>
    <property type="project" value="InterPro"/>
</dbReference>
<dbReference type="GO" id="GO:0016592">
    <property type="term" value="C:mediator complex"/>
    <property type="evidence" value="ECO:0007669"/>
    <property type="project" value="InterPro"/>
</dbReference>
<evidence type="ECO:0008006" key="9">
    <source>
        <dbReference type="Google" id="ProtNLM"/>
    </source>
</evidence>
<dbReference type="EMBL" id="KZ454988">
    <property type="protein sequence ID" value="PKI84877.1"/>
    <property type="molecule type" value="Genomic_DNA"/>
</dbReference>
<dbReference type="AlphaFoldDB" id="A0A2N1JE96"/>
<feature type="region of interest" description="Disordered" evidence="6">
    <location>
        <begin position="131"/>
        <end position="152"/>
    </location>
</feature>
<accession>A0A2N1JE96</accession>
<protein>
    <recommendedName>
        <fullName evidence="9">Mediator of RNA polymerase II transcription subunit 22</fullName>
    </recommendedName>
</protein>
<evidence type="ECO:0000256" key="2">
    <source>
        <dbReference type="ARBA" id="ARBA00005942"/>
    </source>
</evidence>
<dbReference type="GO" id="GO:0006357">
    <property type="term" value="P:regulation of transcription by RNA polymerase II"/>
    <property type="evidence" value="ECO:0007669"/>
    <property type="project" value="InterPro"/>
</dbReference>
<gene>
    <name evidence="7" type="ORF">MVES_001288</name>
</gene>
<dbReference type="OrthoDB" id="203279at2759"/>
<organism evidence="7 8">
    <name type="scientific">Malassezia vespertilionis</name>
    <dbReference type="NCBI Taxonomy" id="2020962"/>
    <lineage>
        <taxon>Eukaryota</taxon>
        <taxon>Fungi</taxon>
        <taxon>Dikarya</taxon>
        <taxon>Basidiomycota</taxon>
        <taxon>Ustilaginomycotina</taxon>
        <taxon>Malasseziomycetes</taxon>
        <taxon>Malasseziales</taxon>
        <taxon>Malasseziaceae</taxon>
        <taxon>Malassezia</taxon>
    </lineage>
</organism>
<reference evidence="7 8" key="1">
    <citation type="submission" date="2017-10" db="EMBL/GenBank/DDBJ databases">
        <title>A novel species of cold-tolerant Malassezia isolated from bats.</title>
        <authorList>
            <person name="Lorch J.M."/>
            <person name="Palmer J.M."/>
            <person name="Vanderwolf K.J."/>
            <person name="Schmidt K.Z."/>
            <person name="Verant M.L."/>
            <person name="Weller T.J."/>
            <person name="Blehert D.S."/>
        </authorList>
    </citation>
    <scope>NUCLEOTIDE SEQUENCE [LARGE SCALE GENOMIC DNA]</scope>
    <source>
        <strain evidence="7 8">NWHC:44797-103</strain>
    </source>
</reference>
<evidence type="ECO:0000256" key="5">
    <source>
        <dbReference type="ARBA" id="ARBA00023242"/>
    </source>
</evidence>
<comment type="subcellular location">
    <subcellularLocation>
        <location evidence="1">Nucleus</location>
    </subcellularLocation>
</comment>
<dbReference type="InterPro" id="IPR009332">
    <property type="entry name" value="Med22"/>
</dbReference>
<keyword evidence="5" id="KW-0539">Nucleus</keyword>
<dbReference type="InterPro" id="IPR021487">
    <property type="entry name" value="DUF3140"/>
</dbReference>
<evidence type="ECO:0000313" key="7">
    <source>
        <dbReference type="EMBL" id="PKI84877.1"/>
    </source>
</evidence>
<keyword evidence="8" id="KW-1185">Reference proteome</keyword>
<keyword evidence="4" id="KW-0804">Transcription</keyword>
<dbReference type="STRING" id="2020962.A0A2N1JE96"/>